<comment type="caution">
    <text evidence="1">The sequence shown here is derived from an EMBL/GenBank/DDBJ whole genome shotgun (WGS) entry which is preliminary data.</text>
</comment>
<dbReference type="EMBL" id="RYYR01000018">
    <property type="protein sequence ID" value="RUL50938.1"/>
    <property type="molecule type" value="Genomic_DNA"/>
</dbReference>
<protein>
    <submittedName>
        <fullName evidence="1">DUF3888 domain-containing protein</fullName>
    </submittedName>
</protein>
<proteinExistence type="predicted"/>
<reference evidence="1 2" key="1">
    <citation type="submission" date="2018-12" db="EMBL/GenBank/DDBJ databases">
        <title>Lysinibacillus antri sp. nov., isolated from a cave soil.</title>
        <authorList>
            <person name="Narsing Rao M.P."/>
            <person name="Zhang H."/>
            <person name="Dong Z.-Y."/>
            <person name="Niu X.-K."/>
            <person name="Zhang K."/>
            <person name="Fang B.-Z."/>
            <person name="Kang Y.-Q."/>
            <person name="Xiao M."/>
            <person name="Li W.-J."/>
        </authorList>
    </citation>
    <scope>NUCLEOTIDE SEQUENCE [LARGE SCALE GENOMIC DNA]</scope>
    <source>
        <strain evidence="1 2">SYSU K30002</strain>
    </source>
</reference>
<dbReference type="AlphaFoldDB" id="A0A432LA04"/>
<dbReference type="Pfam" id="PF13027">
    <property type="entry name" value="DUF3888"/>
    <property type="match status" value="1"/>
</dbReference>
<organism evidence="1 2">
    <name type="scientific">Lysinibacillus antri</name>
    <dbReference type="NCBI Taxonomy" id="2498145"/>
    <lineage>
        <taxon>Bacteria</taxon>
        <taxon>Bacillati</taxon>
        <taxon>Bacillota</taxon>
        <taxon>Bacilli</taxon>
        <taxon>Bacillales</taxon>
        <taxon>Bacillaceae</taxon>
        <taxon>Lysinibacillus</taxon>
    </lineage>
</organism>
<gene>
    <name evidence="1" type="ORF">EK386_13415</name>
</gene>
<dbReference type="Proteomes" id="UP000287910">
    <property type="component" value="Unassembled WGS sequence"/>
</dbReference>
<accession>A0A432LA04</accession>
<dbReference type="RefSeq" id="WP_126659689.1">
    <property type="nucleotide sequence ID" value="NZ_RYYR01000018.1"/>
</dbReference>
<name>A0A432LA04_9BACI</name>
<evidence type="ECO:0000313" key="1">
    <source>
        <dbReference type="EMBL" id="RUL50938.1"/>
    </source>
</evidence>
<evidence type="ECO:0000313" key="2">
    <source>
        <dbReference type="Proteomes" id="UP000287910"/>
    </source>
</evidence>
<dbReference type="InterPro" id="IPR024984">
    <property type="entry name" value="DUF3888"/>
</dbReference>
<sequence length="138" mass="16181">MKKMLVTFVLLLLLITSFQTITVSSVKSTQDSEELRLQDMLMLMLTPYIQKDLISYYQPKILKDFSPQVTPWMIEVIETRRVNDFRSFLLEITFEIEPTDGGHHIPVGRDRMTYQISVGPEVKLINHTHLKTYEYPSE</sequence>
<keyword evidence="2" id="KW-1185">Reference proteome</keyword>